<organism evidence="1 2">
    <name type="scientific">Phytophthora megakarya</name>
    <dbReference type="NCBI Taxonomy" id="4795"/>
    <lineage>
        <taxon>Eukaryota</taxon>
        <taxon>Sar</taxon>
        <taxon>Stramenopiles</taxon>
        <taxon>Oomycota</taxon>
        <taxon>Peronosporomycetes</taxon>
        <taxon>Peronosporales</taxon>
        <taxon>Peronosporaceae</taxon>
        <taxon>Phytophthora</taxon>
    </lineage>
</organism>
<gene>
    <name evidence="1" type="ORF">PHMEG_0005947</name>
</gene>
<name>A0A225WQA8_9STRA</name>
<dbReference type="OrthoDB" id="128648at2759"/>
<keyword evidence="2" id="KW-1185">Reference proteome</keyword>
<accession>A0A225WQA8</accession>
<sequence length="459" mass="51296">MLRSYDSDDDERVGGLEKLSQLTKAGTSKLTESAKLKSYLIQNKDAVQVLATLKLGNDALGALRSSKLNVLEKYIKMFNKKNRDKPISLVSTLTARYGDDDLAKALVLAENEATTPAKVQEIQTLRNDQLTNWLNADKSVDDVFKLLKFHNDGKAALTKVEVLEEYIKKINSVKSEHITLLDTLRTALGGDDKLVSIIAMAKVGKAARKEKALELETALIAKWTSENVLPERIFRRLKLNKNGNVENVFSSDKLETFTKYVDEFNKKNPNREASLLGSLTTNYGEAAVAKGLILAKEFSSTQTLVTKLQLQLFERWMNSGKSVGDVSKLLKIGDDGIEALTSPKFIALKSYLKLFNYKKDADETMVKALATGFGGEDKLSSMLLSAKMNPSLEEKATKLQKAQFNQWLYDEITPHDVLTKVFKIPKQQAYLATDTQKAIVNEFKSFELNSRIVVEPRRA</sequence>
<dbReference type="AlphaFoldDB" id="A0A225WQA8"/>
<protein>
    <submittedName>
        <fullName evidence="1">Avirulence (Avh) protein</fullName>
    </submittedName>
</protein>
<dbReference type="STRING" id="4795.A0A225WQA8"/>
<comment type="caution">
    <text evidence="1">The sequence shown here is derived from an EMBL/GenBank/DDBJ whole genome shotgun (WGS) entry which is preliminary data.</text>
</comment>
<evidence type="ECO:0000313" key="1">
    <source>
        <dbReference type="EMBL" id="OWZ19744.1"/>
    </source>
</evidence>
<proteinExistence type="predicted"/>
<evidence type="ECO:0000313" key="2">
    <source>
        <dbReference type="Proteomes" id="UP000198211"/>
    </source>
</evidence>
<dbReference type="EMBL" id="NBNE01000405">
    <property type="protein sequence ID" value="OWZ19744.1"/>
    <property type="molecule type" value="Genomic_DNA"/>
</dbReference>
<reference evidence="2" key="1">
    <citation type="submission" date="2017-03" db="EMBL/GenBank/DDBJ databases">
        <title>Phytopthora megakarya and P. palmivora, two closely related causual agents of cacao black pod achieved similar genome size and gene model numbers by different mechanisms.</title>
        <authorList>
            <person name="Ali S."/>
            <person name="Shao J."/>
            <person name="Larry D.J."/>
            <person name="Kronmiller B."/>
            <person name="Shen D."/>
            <person name="Strem M.D."/>
            <person name="Melnick R.L."/>
            <person name="Guiltinan M.J."/>
            <person name="Tyler B.M."/>
            <person name="Meinhardt L.W."/>
            <person name="Bailey B.A."/>
        </authorList>
    </citation>
    <scope>NUCLEOTIDE SEQUENCE [LARGE SCALE GENOMIC DNA]</scope>
    <source>
        <strain evidence="2">zdho120</strain>
    </source>
</reference>
<dbReference type="Proteomes" id="UP000198211">
    <property type="component" value="Unassembled WGS sequence"/>
</dbReference>